<accession>A0A4Y7TYD5</accession>
<evidence type="ECO:0000256" key="2">
    <source>
        <dbReference type="ARBA" id="ARBA00038334"/>
    </source>
</evidence>
<evidence type="ECO:0000259" key="3">
    <source>
        <dbReference type="Pfam" id="PF00561"/>
    </source>
</evidence>
<dbReference type="OrthoDB" id="408373at2759"/>
<dbReference type="InterPro" id="IPR000639">
    <property type="entry name" value="Epox_hydrolase-like"/>
</dbReference>
<evidence type="ECO:0000313" key="4">
    <source>
        <dbReference type="EMBL" id="TEB39021.1"/>
    </source>
</evidence>
<name>A0A4Y7TYD5_COPMI</name>
<dbReference type="AlphaFoldDB" id="A0A4Y7TYD5"/>
<protein>
    <submittedName>
        <fullName evidence="4">Alpha/beta-hydrolase</fullName>
    </submittedName>
</protein>
<comment type="similarity">
    <text evidence="2">Belongs to the AB hydrolase superfamily. Epoxide hydrolase family.</text>
</comment>
<dbReference type="Pfam" id="PF00561">
    <property type="entry name" value="Abhydrolase_1"/>
    <property type="match status" value="1"/>
</dbReference>
<keyword evidence="1 4" id="KW-0378">Hydrolase</keyword>
<dbReference type="GO" id="GO:0016787">
    <property type="term" value="F:hydrolase activity"/>
    <property type="evidence" value="ECO:0007669"/>
    <property type="project" value="UniProtKB-KW"/>
</dbReference>
<reference evidence="4 5" key="1">
    <citation type="journal article" date="2019" name="Nat. Ecol. Evol.">
        <title>Megaphylogeny resolves global patterns of mushroom evolution.</title>
        <authorList>
            <person name="Varga T."/>
            <person name="Krizsan K."/>
            <person name="Foldi C."/>
            <person name="Dima B."/>
            <person name="Sanchez-Garcia M."/>
            <person name="Sanchez-Ramirez S."/>
            <person name="Szollosi G.J."/>
            <person name="Szarkandi J.G."/>
            <person name="Papp V."/>
            <person name="Albert L."/>
            <person name="Andreopoulos W."/>
            <person name="Angelini C."/>
            <person name="Antonin V."/>
            <person name="Barry K.W."/>
            <person name="Bougher N.L."/>
            <person name="Buchanan P."/>
            <person name="Buyck B."/>
            <person name="Bense V."/>
            <person name="Catcheside P."/>
            <person name="Chovatia M."/>
            <person name="Cooper J."/>
            <person name="Damon W."/>
            <person name="Desjardin D."/>
            <person name="Finy P."/>
            <person name="Geml J."/>
            <person name="Haridas S."/>
            <person name="Hughes K."/>
            <person name="Justo A."/>
            <person name="Karasinski D."/>
            <person name="Kautmanova I."/>
            <person name="Kiss B."/>
            <person name="Kocsube S."/>
            <person name="Kotiranta H."/>
            <person name="LaButti K.M."/>
            <person name="Lechner B.E."/>
            <person name="Liimatainen K."/>
            <person name="Lipzen A."/>
            <person name="Lukacs Z."/>
            <person name="Mihaltcheva S."/>
            <person name="Morgado L.N."/>
            <person name="Niskanen T."/>
            <person name="Noordeloos M.E."/>
            <person name="Ohm R.A."/>
            <person name="Ortiz-Santana B."/>
            <person name="Ovrebo C."/>
            <person name="Racz N."/>
            <person name="Riley R."/>
            <person name="Savchenko A."/>
            <person name="Shiryaev A."/>
            <person name="Soop K."/>
            <person name="Spirin V."/>
            <person name="Szebenyi C."/>
            <person name="Tomsovsky M."/>
            <person name="Tulloss R.E."/>
            <person name="Uehling J."/>
            <person name="Grigoriev I.V."/>
            <person name="Vagvolgyi C."/>
            <person name="Papp T."/>
            <person name="Martin F.M."/>
            <person name="Miettinen O."/>
            <person name="Hibbett D.S."/>
            <person name="Nagy L.G."/>
        </authorList>
    </citation>
    <scope>NUCLEOTIDE SEQUENCE [LARGE SCALE GENOMIC DNA]</scope>
    <source>
        <strain evidence="4 5">FP101781</strain>
    </source>
</reference>
<dbReference type="STRING" id="71717.A0A4Y7TYD5"/>
<dbReference type="PANTHER" id="PTHR43329">
    <property type="entry name" value="EPOXIDE HYDROLASE"/>
    <property type="match status" value="1"/>
</dbReference>
<organism evidence="4 5">
    <name type="scientific">Coprinellus micaceus</name>
    <name type="common">Glistening ink-cap mushroom</name>
    <name type="synonym">Coprinus micaceus</name>
    <dbReference type="NCBI Taxonomy" id="71717"/>
    <lineage>
        <taxon>Eukaryota</taxon>
        <taxon>Fungi</taxon>
        <taxon>Dikarya</taxon>
        <taxon>Basidiomycota</taxon>
        <taxon>Agaricomycotina</taxon>
        <taxon>Agaricomycetes</taxon>
        <taxon>Agaricomycetidae</taxon>
        <taxon>Agaricales</taxon>
        <taxon>Agaricineae</taxon>
        <taxon>Psathyrellaceae</taxon>
        <taxon>Coprinellus</taxon>
    </lineage>
</organism>
<dbReference type="Gene3D" id="3.40.50.1820">
    <property type="entry name" value="alpha/beta hydrolase"/>
    <property type="match status" value="1"/>
</dbReference>
<dbReference type="InterPro" id="IPR000073">
    <property type="entry name" value="AB_hydrolase_1"/>
</dbReference>
<comment type="caution">
    <text evidence="4">The sequence shown here is derived from an EMBL/GenBank/DDBJ whole genome shotgun (WGS) entry which is preliminary data.</text>
</comment>
<feature type="domain" description="AB hydrolase-1" evidence="3">
    <location>
        <begin position="34"/>
        <end position="314"/>
    </location>
</feature>
<dbReference type="PRINTS" id="PR00412">
    <property type="entry name" value="EPOXHYDRLASE"/>
</dbReference>
<gene>
    <name evidence="4" type="ORF">FA13DRAFT_428203</name>
</gene>
<keyword evidence="5" id="KW-1185">Reference proteome</keyword>
<evidence type="ECO:0000313" key="5">
    <source>
        <dbReference type="Proteomes" id="UP000298030"/>
    </source>
</evidence>
<dbReference type="EMBL" id="QPFP01000002">
    <property type="protein sequence ID" value="TEB39021.1"/>
    <property type="molecule type" value="Genomic_DNA"/>
</dbReference>
<sequence>MGIVDSLAPNFKHTVTSRGIKYHYYFAAPSAGKPTILFVHGFPSLAVDWWPQIAHFKEKGYGLVVPDQLGYGGTDKPTEKAAYVQSLIAKDLVDIIDHEKITDALAVGHDWGSKTTSVLANLHADRFVGFGFLAVGYLPPAASWGLEHLKETSIKHLGRETFGYWHFFTAPDAPGVIKAHTDSCIDILYAKDTRLWLSNVCPTGAIRYFVESDTRTPRVPFIPDELFKLYQEEFNKYGLDHQLNYYRQAISELAAEDDKNIPLEKHTIQKPVFFGGASRDLVCVEAGQEAQTRQYCPNLTLASFDTTHWVAAEAPKQVNEALEKWIQEVVIA</sequence>
<evidence type="ECO:0000256" key="1">
    <source>
        <dbReference type="ARBA" id="ARBA00022801"/>
    </source>
</evidence>
<dbReference type="Proteomes" id="UP000298030">
    <property type="component" value="Unassembled WGS sequence"/>
</dbReference>
<proteinExistence type="inferred from homology"/>
<dbReference type="SUPFAM" id="SSF53474">
    <property type="entry name" value="alpha/beta-Hydrolases"/>
    <property type="match status" value="1"/>
</dbReference>
<dbReference type="InterPro" id="IPR029058">
    <property type="entry name" value="AB_hydrolase_fold"/>
</dbReference>